<feature type="chain" id="PRO_5045518134" evidence="1">
    <location>
        <begin position="19"/>
        <end position="151"/>
    </location>
</feature>
<dbReference type="RefSeq" id="WP_187073408.1">
    <property type="nucleotide sequence ID" value="NZ_JACRYL010000031.1"/>
</dbReference>
<comment type="caution">
    <text evidence="2">The sequence shown here is derived from an EMBL/GenBank/DDBJ whole genome shotgun (WGS) entry which is preliminary data.</text>
</comment>
<evidence type="ECO:0000256" key="1">
    <source>
        <dbReference type="SAM" id="SignalP"/>
    </source>
</evidence>
<name>A0ABR7KYK5_9SPHI</name>
<keyword evidence="1" id="KW-0732">Signal</keyword>
<gene>
    <name evidence="2" type="ORF">H7U22_21420</name>
</gene>
<proteinExistence type="predicted"/>
<protein>
    <submittedName>
        <fullName evidence="2">Uncharacterized protein</fullName>
    </submittedName>
</protein>
<accession>A0ABR7KYK5</accession>
<evidence type="ECO:0000313" key="2">
    <source>
        <dbReference type="EMBL" id="MBC6112989.1"/>
    </source>
</evidence>
<feature type="signal peptide" evidence="1">
    <location>
        <begin position="1"/>
        <end position="18"/>
    </location>
</feature>
<evidence type="ECO:0000313" key="3">
    <source>
        <dbReference type="Proteomes" id="UP000652755"/>
    </source>
</evidence>
<keyword evidence="3" id="KW-1185">Reference proteome</keyword>
<dbReference type="EMBL" id="JACRYL010000031">
    <property type="protein sequence ID" value="MBC6112989.1"/>
    <property type="molecule type" value="Genomic_DNA"/>
</dbReference>
<dbReference type="Proteomes" id="UP000652755">
    <property type="component" value="Unassembled WGS sequence"/>
</dbReference>
<organism evidence="2 3">
    <name type="scientific">Pedobacter fastidiosus</name>
    <dbReference type="NCBI Taxonomy" id="2765361"/>
    <lineage>
        <taxon>Bacteria</taxon>
        <taxon>Pseudomonadati</taxon>
        <taxon>Bacteroidota</taxon>
        <taxon>Sphingobacteriia</taxon>
        <taxon>Sphingobacteriales</taxon>
        <taxon>Sphingobacteriaceae</taxon>
        <taxon>Pedobacter</taxon>
    </lineage>
</organism>
<sequence>MKILMLTLISILTLNLYAQEVPIPRGADKIIVKNNKTASENFIAVKQNLAEKGIEIAKQDKDIFQIKTGITPITKYGASAYYIIFCQDNQISVKGLFNTGIVINNMMQDTYQQIANRKLGLNKVSFQSMVTLAKSFGSELLYEGGEAVKAK</sequence>
<reference evidence="2 3" key="1">
    <citation type="submission" date="2020-08" db="EMBL/GenBank/DDBJ databases">
        <authorList>
            <person name="Sun Q."/>
            <person name="Inoue M."/>
        </authorList>
    </citation>
    <scope>NUCLEOTIDE SEQUENCE [LARGE SCALE GENOMIC DNA]</scope>
    <source>
        <strain evidence="2 3">CCM 8938</strain>
    </source>
</reference>